<feature type="compositionally biased region" description="Basic and acidic residues" evidence="1">
    <location>
        <begin position="413"/>
        <end position="453"/>
    </location>
</feature>
<name>A0A6J2U0V0_DROLE</name>
<reference evidence="4" key="1">
    <citation type="submission" date="2025-08" db="UniProtKB">
        <authorList>
            <consortium name="RefSeq"/>
        </authorList>
    </citation>
    <scope>IDENTIFICATION</scope>
    <source>
        <strain evidence="4">11010-0011.00</strain>
        <tissue evidence="4">Whole body</tissue>
    </source>
</reference>
<dbReference type="RefSeq" id="XP_030381984.1">
    <property type="nucleotide sequence ID" value="XM_030526124.1"/>
</dbReference>
<evidence type="ECO:0000313" key="4">
    <source>
        <dbReference type="RefSeq" id="XP_030381984.1"/>
    </source>
</evidence>
<organism evidence="3 4">
    <name type="scientific">Drosophila lebanonensis</name>
    <name type="common">Fruit fly</name>
    <name type="synonym">Scaptodrosophila lebanonensis</name>
    <dbReference type="NCBI Taxonomy" id="7225"/>
    <lineage>
        <taxon>Eukaryota</taxon>
        <taxon>Metazoa</taxon>
        <taxon>Ecdysozoa</taxon>
        <taxon>Arthropoda</taxon>
        <taxon>Hexapoda</taxon>
        <taxon>Insecta</taxon>
        <taxon>Pterygota</taxon>
        <taxon>Neoptera</taxon>
        <taxon>Endopterygota</taxon>
        <taxon>Diptera</taxon>
        <taxon>Brachycera</taxon>
        <taxon>Muscomorpha</taxon>
        <taxon>Ephydroidea</taxon>
        <taxon>Drosophilidae</taxon>
        <taxon>Scaptodrosophila</taxon>
    </lineage>
</organism>
<feature type="compositionally biased region" description="Low complexity" evidence="1">
    <location>
        <begin position="65"/>
        <end position="74"/>
    </location>
</feature>
<feature type="compositionally biased region" description="Basic and acidic residues" evidence="1">
    <location>
        <begin position="261"/>
        <end position="274"/>
    </location>
</feature>
<feature type="compositionally biased region" description="Basic and acidic residues" evidence="1">
    <location>
        <begin position="130"/>
        <end position="143"/>
    </location>
</feature>
<gene>
    <name evidence="4" type="primary">LOC115629624</name>
</gene>
<dbReference type="CTD" id="32872"/>
<dbReference type="GeneID" id="115629624"/>
<evidence type="ECO:0000256" key="2">
    <source>
        <dbReference type="SAM" id="SignalP"/>
    </source>
</evidence>
<proteinExistence type="predicted"/>
<feature type="compositionally biased region" description="Basic and acidic residues" evidence="1">
    <location>
        <begin position="347"/>
        <end position="359"/>
    </location>
</feature>
<feature type="signal peptide" evidence="2">
    <location>
        <begin position="1"/>
        <end position="18"/>
    </location>
</feature>
<accession>A0A6J2U0V0</accession>
<protein>
    <submittedName>
        <fullName evidence="4">Protein bangles and beads</fullName>
    </submittedName>
</protein>
<evidence type="ECO:0000313" key="3">
    <source>
        <dbReference type="Proteomes" id="UP000504634"/>
    </source>
</evidence>
<evidence type="ECO:0000256" key="1">
    <source>
        <dbReference type="SAM" id="MobiDB-lite"/>
    </source>
</evidence>
<keyword evidence="3" id="KW-1185">Reference proteome</keyword>
<feature type="chain" id="PRO_5026992601" evidence="2">
    <location>
        <begin position="19"/>
        <end position="453"/>
    </location>
</feature>
<feature type="compositionally biased region" description="Low complexity" evidence="1">
    <location>
        <begin position="195"/>
        <end position="207"/>
    </location>
</feature>
<dbReference type="AlphaFoldDB" id="A0A6J2U0V0"/>
<feature type="region of interest" description="Disordered" evidence="1">
    <location>
        <begin position="65"/>
        <end position="113"/>
    </location>
</feature>
<feature type="compositionally biased region" description="Basic and acidic residues" evidence="1">
    <location>
        <begin position="240"/>
        <end position="254"/>
    </location>
</feature>
<feature type="region of interest" description="Disordered" evidence="1">
    <location>
        <begin position="130"/>
        <end position="453"/>
    </location>
</feature>
<keyword evidence="2" id="KW-0732">Signal</keyword>
<dbReference type="Proteomes" id="UP000504634">
    <property type="component" value="Unplaced"/>
</dbReference>
<feature type="compositionally biased region" description="Basic and acidic residues" evidence="1">
    <location>
        <begin position="288"/>
        <end position="297"/>
    </location>
</feature>
<dbReference type="OrthoDB" id="7871594at2759"/>
<feature type="compositionally biased region" description="Low complexity" evidence="1">
    <location>
        <begin position="161"/>
        <end position="178"/>
    </location>
</feature>
<sequence length="453" mass="47976">MKCQMILLAAVCLASVWALPVPDEEVAIQPDAGSKAELLGKTIQSNPIEPVPAKPELDAKIEPKTAAVPTPAKPIESVPELAAAAPAAKSPQTNTNELKLQAPDVETAPAIPEKKAIIEENKTVENVEAIEKKQDKKLARTEQEQEPLEAPKAIPLVEAPAANAEVQQQGVEEAQSAVLKAPLASGKSNEPLNSEAEAASKPEAAAEQTKPELKIAEAQNPQAATEPEQKEQSQSAEQPARQERINEIEQKEKAAAPIDASPEKEIKQSGESKLSESNIQVIAPPEIKSAEEKKPVEAEAAATPIAKSAESTEKQAQPVELQKSTETAAESAPVLKNIDASVPSNEKANEQTIEPKAEQQAEAAVIAPEGKKIDETAAASAPATIENNKPVEPAIKSQELTKKEIVATPAAAELKKSSEEKSDKSDKSESKNEDSSESKESDESSDSKENTSN</sequence>